<dbReference type="Pfam" id="PF02913">
    <property type="entry name" value="FAD-oxidase_C"/>
    <property type="match status" value="1"/>
</dbReference>
<dbReference type="SUPFAM" id="SSF55103">
    <property type="entry name" value="FAD-linked oxidases, C-terminal domain"/>
    <property type="match status" value="1"/>
</dbReference>
<evidence type="ECO:0000313" key="9">
    <source>
        <dbReference type="EMBL" id="MBD7943607.1"/>
    </source>
</evidence>
<dbReference type="Gene3D" id="1.10.45.10">
    <property type="entry name" value="Vanillyl-alcohol Oxidase, Chain A, domain 4"/>
    <property type="match status" value="1"/>
</dbReference>
<dbReference type="PROSITE" id="PS51387">
    <property type="entry name" value="FAD_PCMH"/>
    <property type="match status" value="1"/>
</dbReference>
<dbReference type="Gene3D" id="3.30.70.2740">
    <property type="match status" value="1"/>
</dbReference>
<evidence type="ECO:0000313" key="10">
    <source>
        <dbReference type="Proteomes" id="UP000640786"/>
    </source>
</evidence>
<dbReference type="InterPro" id="IPR004113">
    <property type="entry name" value="FAD-bd_oxidored_4_C"/>
</dbReference>
<dbReference type="RefSeq" id="WP_144535475.1">
    <property type="nucleotide sequence ID" value="NZ_JACSQO010000002.1"/>
</dbReference>
<dbReference type="Proteomes" id="UP000640786">
    <property type="component" value="Unassembled WGS sequence"/>
</dbReference>
<dbReference type="SUPFAM" id="SSF56176">
    <property type="entry name" value="FAD-binding/transporter-associated domain-like"/>
    <property type="match status" value="1"/>
</dbReference>
<dbReference type="PANTHER" id="PTHR11748:SF111">
    <property type="entry name" value="D-LACTATE DEHYDROGENASE, MITOCHONDRIAL-RELATED"/>
    <property type="match status" value="1"/>
</dbReference>
<feature type="domain" description="FAD-binding PCMH-type" evidence="8">
    <location>
        <begin position="39"/>
        <end position="216"/>
    </location>
</feature>
<keyword evidence="4" id="KW-0274">FAD</keyword>
<sequence length="464" mass="50682">MNIMVENIVEALSEHLEQDQISINQTIRELHGKDESYHSISLPDVVVFPRSATDVSNIMKTASRLKVPVVPFGRGTSLEGHVIPYENGITIDFSLMDKILEIRENDLLVKVQPGVTRTQLNKELKKYGLFFSVDPGADATLGGMAATNASGTTTVKYGVMRDQVRDLEVVLADGTIMHTGNLAAKSASGFHLNGLFVGSEGTLGCFTELTLKVYGIPEFTTAARATFPTVKNAVEAVTSILQAGIPIARVELVDESSIRQVNHFSETDYAEKPTLFLEFHGNEAGLTQDVEFTQEIVKDHGCDDIQFETDNTARTKLWDARHNLAYAYIHGNVGKKMMVTDVCVPISELADAVIFARQELDAIGLTGGLTGHVGDGNFHALLMIDMNNPEEVLKAQNYNEKIVLYALERKGTCTGEHGVGVGKQKYQAAEHGEALRIMEKIKVALDPLNILNPNKIVKLESDGG</sequence>
<protein>
    <recommendedName>
        <fullName evidence="7">D-lactate dehydrogenase (cytochrome)</fullName>
        <ecNumber evidence="7">1.1.2.4</ecNumber>
    </recommendedName>
</protein>
<evidence type="ECO:0000256" key="6">
    <source>
        <dbReference type="ARBA" id="ARBA00023002"/>
    </source>
</evidence>
<dbReference type="InterPro" id="IPR006094">
    <property type="entry name" value="Oxid_FAD_bind_N"/>
</dbReference>
<dbReference type="Gene3D" id="3.30.465.10">
    <property type="match status" value="1"/>
</dbReference>
<evidence type="ECO:0000259" key="8">
    <source>
        <dbReference type="PROSITE" id="PS51387"/>
    </source>
</evidence>
<dbReference type="InterPro" id="IPR036318">
    <property type="entry name" value="FAD-bd_PCMH-like_sf"/>
</dbReference>
<dbReference type="InterPro" id="IPR016164">
    <property type="entry name" value="FAD-linked_Oxase-like_C"/>
</dbReference>
<dbReference type="Pfam" id="PF01565">
    <property type="entry name" value="FAD_binding_4"/>
    <property type="match status" value="1"/>
</dbReference>
<gene>
    <name evidence="9" type="ORF">H9650_05695</name>
</gene>
<comment type="similarity">
    <text evidence="2">Belongs to the FAD-binding oxidoreductase/transferase type 4 family.</text>
</comment>
<dbReference type="InterPro" id="IPR016171">
    <property type="entry name" value="Vanillyl_alc_oxidase_C-sub2"/>
</dbReference>
<keyword evidence="6" id="KW-0560">Oxidoreductase</keyword>
<keyword evidence="3" id="KW-0285">Flavoprotein</keyword>
<organism evidence="9 10">
    <name type="scientific">Psychrobacillus faecigallinarum</name>
    <dbReference type="NCBI Taxonomy" id="2762235"/>
    <lineage>
        <taxon>Bacteria</taxon>
        <taxon>Bacillati</taxon>
        <taxon>Bacillota</taxon>
        <taxon>Bacilli</taxon>
        <taxon>Bacillales</taxon>
        <taxon>Bacillaceae</taxon>
        <taxon>Psychrobacillus</taxon>
    </lineage>
</organism>
<accession>A0ABR8R721</accession>
<dbReference type="InterPro" id="IPR016166">
    <property type="entry name" value="FAD-bd_PCMH"/>
</dbReference>
<dbReference type="InterPro" id="IPR016169">
    <property type="entry name" value="FAD-bd_PCMH_sub2"/>
</dbReference>
<name>A0ABR8R721_9BACI</name>
<comment type="caution">
    <text evidence="9">The sequence shown here is derived from an EMBL/GenBank/DDBJ whole genome shotgun (WGS) entry which is preliminary data.</text>
</comment>
<dbReference type="EC" id="1.1.2.4" evidence="7"/>
<evidence type="ECO:0000256" key="5">
    <source>
        <dbReference type="ARBA" id="ARBA00022946"/>
    </source>
</evidence>
<comment type="cofactor">
    <cofactor evidence="1">
        <name>FAD</name>
        <dbReference type="ChEBI" id="CHEBI:57692"/>
    </cofactor>
</comment>
<evidence type="ECO:0000256" key="4">
    <source>
        <dbReference type="ARBA" id="ARBA00022827"/>
    </source>
</evidence>
<dbReference type="PANTHER" id="PTHR11748">
    <property type="entry name" value="D-LACTATE DEHYDROGENASE"/>
    <property type="match status" value="1"/>
</dbReference>
<evidence type="ECO:0000256" key="2">
    <source>
        <dbReference type="ARBA" id="ARBA00008000"/>
    </source>
</evidence>
<dbReference type="EMBL" id="JACSQO010000002">
    <property type="protein sequence ID" value="MBD7943607.1"/>
    <property type="molecule type" value="Genomic_DNA"/>
</dbReference>
<evidence type="ECO:0000256" key="7">
    <source>
        <dbReference type="ARBA" id="ARBA00038897"/>
    </source>
</evidence>
<proteinExistence type="inferred from homology"/>
<reference evidence="9 10" key="1">
    <citation type="submission" date="2020-08" db="EMBL/GenBank/DDBJ databases">
        <title>A Genomic Blueprint of the Chicken Gut Microbiome.</title>
        <authorList>
            <person name="Gilroy R."/>
            <person name="Ravi A."/>
            <person name="Getino M."/>
            <person name="Pursley I."/>
            <person name="Horton D.L."/>
            <person name="Alikhan N.-F."/>
            <person name="Baker D."/>
            <person name="Gharbi K."/>
            <person name="Hall N."/>
            <person name="Watson M."/>
            <person name="Adriaenssens E.M."/>
            <person name="Foster-Nyarko E."/>
            <person name="Jarju S."/>
            <person name="Secka A."/>
            <person name="Antonio M."/>
            <person name="Oren A."/>
            <person name="Chaudhuri R."/>
            <person name="La Ragione R.M."/>
            <person name="Hildebrand F."/>
            <person name="Pallen M.J."/>
        </authorList>
    </citation>
    <scope>NUCLEOTIDE SEQUENCE [LARGE SCALE GENOMIC DNA]</scope>
    <source>
        <strain evidence="9 10">Sa2BUA9</strain>
    </source>
</reference>
<keyword evidence="10" id="KW-1185">Reference proteome</keyword>
<evidence type="ECO:0000256" key="1">
    <source>
        <dbReference type="ARBA" id="ARBA00001974"/>
    </source>
</evidence>
<keyword evidence="5" id="KW-0809">Transit peptide</keyword>
<evidence type="ECO:0000256" key="3">
    <source>
        <dbReference type="ARBA" id="ARBA00022630"/>
    </source>
</evidence>